<dbReference type="EMBL" id="SLWM01000003">
    <property type="protein sequence ID" value="TCO27964.1"/>
    <property type="molecule type" value="Genomic_DNA"/>
</dbReference>
<reference evidence="1 2" key="1">
    <citation type="journal article" date="2015" name="Stand. Genomic Sci.">
        <title>Genomic Encyclopedia of Bacterial and Archaeal Type Strains, Phase III: the genomes of soil and plant-associated and newly described type strains.</title>
        <authorList>
            <person name="Whitman W.B."/>
            <person name="Woyke T."/>
            <person name="Klenk H.P."/>
            <person name="Zhou Y."/>
            <person name="Lilburn T.G."/>
            <person name="Beck B.J."/>
            <person name="De Vos P."/>
            <person name="Vandamme P."/>
            <person name="Eisen J.A."/>
            <person name="Garrity G."/>
            <person name="Hugenholtz P."/>
            <person name="Kyrpides N.C."/>
        </authorList>
    </citation>
    <scope>NUCLEOTIDE SEQUENCE [LARGE SCALE GENOMIC DNA]</scope>
    <source>
        <strain evidence="1 2">VKM Ac-2538</strain>
    </source>
</reference>
<protein>
    <recommendedName>
        <fullName evidence="3">DUF1508 domain-containing protein</fullName>
    </recommendedName>
</protein>
<keyword evidence="2" id="KW-1185">Reference proteome</keyword>
<gene>
    <name evidence="1" type="ORF">EV644_103668</name>
</gene>
<evidence type="ECO:0000313" key="2">
    <source>
        <dbReference type="Proteomes" id="UP000295818"/>
    </source>
</evidence>
<comment type="caution">
    <text evidence="1">The sequence shown here is derived from an EMBL/GenBank/DDBJ whole genome shotgun (WGS) entry which is preliminary data.</text>
</comment>
<evidence type="ECO:0000313" key="1">
    <source>
        <dbReference type="EMBL" id="TCO27964.1"/>
    </source>
</evidence>
<evidence type="ECO:0008006" key="3">
    <source>
        <dbReference type="Google" id="ProtNLM"/>
    </source>
</evidence>
<proteinExistence type="predicted"/>
<dbReference type="Proteomes" id="UP000295818">
    <property type="component" value="Unassembled WGS sequence"/>
</dbReference>
<organism evidence="1 2">
    <name type="scientific">Kribbella orskensis</name>
    <dbReference type="NCBI Taxonomy" id="2512216"/>
    <lineage>
        <taxon>Bacteria</taxon>
        <taxon>Bacillati</taxon>
        <taxon>Actinomycetota</taxon>
        <taxon>Actinomycetes</taxon>
        <taxon>Propionibacteriales</taxon>
        <taxon>Kribbellaceae</taxon>
        <taxon>Kribbella</taxon>
    </lineage>
</organism>
<accession>A0ABY2BQS3</accession>
<sequence>MTALATWRLDRFCRVWQDADGAWKWRCRLCDPDPAPFSGRTWSQPLASADADEHMRTWHTNDPIHLTDFRRAA</sequence>
<name>A0ABY2BQS3_9ACTN</name>